<evidence type="ECO:0000313" key="3">
    <source>
        <dbReference type="EMBL" id="OJD23873.1"/>
    </source>
</evidence>
<sequence length="556" mass="63751">MPNNVWVPSIRTSTKRKPFNVNFLRNHSSNRSPRIFELKAIGTPIPAMKNDREVEKCRPDTVKYLMACITTLLPPAFPIGRGSHVLQDPAFFFHPYPSNQPASRCRSSYEECCTQLREFSSTASFNSILEIFDETNALQKQLKLNDEELAKVKEEMKEKENKKYVAIDEMFEANKKEKIKRDEILKSERHTCAQGYQCFGAKSKGEGEVETGTVCEEKKVNELEAENISLKESVQVKQAHLDKLERLTAGYHKEDEEFMLNEFSALWDYATAEIYTRLKEDLPNQALENLQAWRDFRKRSDQALRHRVPLPRSNSKAAKQMRLVVILAILAREIDTNVFQPIYILPEDSRIRKVLAKLAANDNEKESFCRSILLSIDPDSQAKFRDSRIQTVIRNTSSCLFDLLPETEYDELRLVLERIVQKAVDIWKPIQKAKRRYEPDFDPLLWGDDEWAPFVFPDDSGVESQAINGVVDDNLLTVFPRISQVDSNGRSPCTFAVQFRRLLRPYLAAEQELIQEPPSPTIGRMSSARSRRKSITPGSPNQPKGTFLGKSVSPKA</sequence>
<evidence type="ECO:0000313" key="4">
    <source>
        <dbReference type="Proteomes" id="UP000242791"/>
    </source>
</evidence>
<dbReference type="EMBL" id="LGTZ01000687">
    <property type="protein sequence ID" value="OJD23873.1"/>
    <property type="molecule type" value="Genomic_DNA"/>
</dbReference>
<comment type="caution">
    <text evidence="3">The sequence shown here is derived from an EMBL/GenBank/DDBJ whole genome shotgun (WGS) entry which is preliminary data.</text>
</comment>
<organism evidence="3 4">
    <name type="scientific">Blastomyces percursus</name>
    <dbReference type="NCBI Taxonomy" id="1658174"/>
    <lineage>
        <taxon>Eukaryota</taxon>
        <taxon>Fungi</taxon>
        <taxon>Dikarya</taxon>
        <taxon>Ascomycota</taxon>
        <taxon>Pezizomycotina</taxon>
        <taxon>Eurotiomycetes</taxon>
        <taxon>Eurotiomycetidae</taxon>
        <taxon>Onygenales</taxon>
        <taxon>Ajellomycetaceae</taxon>
        <taxon>Blastomyces</taxon>
    </lineage>
</organism>
<evidence type="ECO:0000256" key="2">
    <source>
        <dbReference type="SAM" id="MobiDB-lite"/>
    </source>
</evidence>
<gene>
    <name evidence="3" type="ORF">ACJ73_04775</name>
</gene>
<accession>A0A1J9Q5S3</accession>
<proteinExistence type="predicted"/>
<keyword evidence="1" id="KW-0175">Coiled coil</keyword>
<dbReference type="AlphaFoldDB" id="A0A1J9Q5S3"/>
<dbReference type="VEuPathDB" id="FungiDB:ACJ73_04775"/>
<feature type="region of interest" description="Disordered" evidence="2">
    <location>
        <begin position="514"/>
        <end position="556"/>
    </location>
</feature>
<name>A0A1J9Q5S3_9EURO</name>
<reference evidence="3 4" key="1">
    <citation type="submission" date="2015-08" db="EMBL/GenBank/DDBJ databases">
        <title>Emmonsia species relationships and genome sequence.</title>
        <authorList>
            <person name="Cuomo C.A."/>
            <person name="Schwartz I.S."/>
            <person name="Kenyon C."/>
            <person name="De Hoog G.S."/>
            <person name="Govender N.P."/>
            <person name="Botha A."/>
            <person name="Moreno L."/>
            <person name="De Vries M."/>
            <person name="Munoz J.F."/>
            <person name="Stielow J.B."/>
        </authorList>
    </citation>
    <scope>NUCLEOTIDE SEQUENCE [LARGE SCALE GENOMIC DNA]</scope>
    <source>
        <strain evidence="3 4">EI222</strain>
    </source>
</reference>
<dbReference type="Proteomes" id="UP000242791">
    <property type="component" value="Unassembled WGS sequence"/>
</dbReference>
<evidence type="ECO:0000256" key="1">
    <source>
        <dbReference type="SAM" id="Coils"/>
    </source>
</evidence>
<dbReference type="OrthoDB" id="4205747at2759"/>
<protein>
    <submittedName>
        <fullName evidence="3">Uncharacterized protein</fullName>
    </submittedName>
</protein>
<feature type="coiled-coil region" evidence="1">
    <location>
        <begin position="135"/>
        <end position="169"/>
    </location>
</feature>
<keyword evidence="4" id="KW-1185">Reference proteome</keyword>